<feature type="transmembrane region" description="Helical" evidence="2">
    <location>
        <begin position="527"/>
        <end position="547"/>
    </location>
</feature>
<evidence type="ECO:0000313" key="4">
    <source>
        <dbReference type="Proteomes" id="UP000599437"/>
    </source>
</evidence>
<sequence>MSAGETTVPGNGVPGVPGNGTTGVPGNGTTGVPGNGTPDVPGITPVLVRLKLSLLRNGMRQSSGRRAAFILSGVLALLFAALQLIGLIVLRGNEHATTVVVLLTALLGLGWAVMPLFFPSGDETLDPTRLVMLPLRPRPLVRALLTASLVGIGPLFTFCLALGSVISVAHGAAAAAVGVVAVALTLLLCVALARAVAAANIRLLSSRKGRDLAVLSGLVIAVGIQVVNFGAQRLSNAGGLAKLDPVADVLSWVPPASAIGAVDAVSDGAYGRGAAQLLLAAAALAALLWSWERSLVKLMTSPDGSTLQAAEPARKESSRGFGGRHLPGGRTGTVIERSLRYVWRDPKTKAAWVTSLVIGLIVPVFNALQGTGTIYFACFAAGMLGIQMYNQFGQDTSAFWMVAMTISTPRDAYEELRARALALLVITLPYSVLVTVLTAALVGDWQALPEALGLSFGLLGAMLATGAVASVRFPYSIPQGSTHKNVAPGQAGLAWISILGGMIAAALLCAPLITLTIWLHVADADGWLWLVLPLGTAYGALITWAGVRWSAPQAAERLPEILSAVSKG</sequence>
<evidence type="ECO:0000256" key="2">
    <source>
        <dbReference type="SAM" id="Phobius"/>
    </source>
</evidence>
<keyword evidence="2" id="KW-0472">Membrane</keyword>
<proteinExistence type="predicted"/>
<dbReference type="EMBL" id="BMVO01000014">
    <property type="protein sequence ID" value="GHB14415.1"/>
    <property type="molecule type" value="Genomic_DNA"/>
</dbReference>
<feature type="compositionally biased region" description="Low complexity" evidence="1">
    <location>
        <begin position="1"/>
        <end position="11"/>
    </location>
</feature>
<gene>
    <name evidence="3" type="ORF">GCM10010346_42500</name>
</gene>
<feature type="transmembrane region" description="Helical" evidence="2">
    <location>
        <begin position="374"/>
        <end position="392"/>
    </location>
</feature>
<keyword evidence="2" id="KW-0812">Transmembrane</keyword>
<feature type="transmembrane region" description="Helical" evidence="2">
    <location>
        <begin position="172"/>
        <end position="192"/>
    </location>
</feature>
<feature type="region of interest" description="Disordered" evidence="1">
    <location>
        <begin position="1"/>
        <end position="40"/>
    </location>
</feature>
<feature type="transmembrane region" description="Helical" evidence="2">
    <location>
        <begin position="420"/>
        <end position="442"/>
    </location>
</feature>
<feature type="transmembrane region" description="Helical" evidence="2">
    <location>
        <begin position="96"/>
        <end position="118"/>
    </location>
</feature>
<reference evidence="4" key="1">
    <citation type="journal article" date="2019" name="Int. J. Syst. Evol. Microbiol.">
        <title>The Global Catalogue of Microorganisms (GCM) 10K type strain sequencing project: providing services to taxonomists for standard genome sequencing and annotation.</title>
        <authorList>
            <consortium name="The Broad Institute Genomics Platform"/>
            <consortium name="The Broad Institute Genome Sequencing Center for Infectious Disease"/>
            <person name="Wu L."/>
            <person name="Ma J."/>
        </authorList>
    </citation>
    <scope>NUCLEOTIDE SEQUENCE [LARGE SCALE GENOMIC DNA]</scope>
    <source>
        <strain evidence="4">JCM 4737</strain>
    </source>
</reference>
<feature type="transmembrane region" description="Helical" evidence="2">
    <location>
        <begin position="139"/>
        <end position="166"/>
    </location>
</feature>
<protein>
    <submittedName>
        <fullName evidence="3">Transporter</fullName>
    </submittedName>
</protein>
<feature type="region of interest" description="Disordered" evidence="1">
    <location>
        <begin position="305"/>
        <end position="328"/>
    </location>
</feature>
<feature type="transmembrane region" description="Helical" evidence="2">
    <location>
        <begin position="212"/>
        <end position="231"/>
    </location>
</feature>
<accession>A0ABQ3DVA3</accession>
<keyword evidence="2" id="KW-1133">Transmembrane helix</keyword>
<keyword evidence="4" id="KW-1185">Reference proteome</keyword>
<feature type="transmembrane region" description="Helical" evidence="2">
    <location>
        <begin position="454"/>
        <end position="473"/>
    </location>
</feature>
<evidence type="ECO:0000256" key="1">
    <source>
        <dbReference type="SAM" id="MobiDB-lite"/>
    </source>
</evidence>
<feature type="transmembrane region" description="Helical" evidence="2">
    <location>
        <begin position="493"/>
        <end position="521"/>
    </location>
</feature>
<feature type="transmembrane region" description="Helical" evidence="2">
    <location>
        <begin position="350"/>
        <end position="368"/>
    </location>
</feature>
<feature type="transmembrane region" description="Helical" evidence="2">
    <location>
        <begin position="67"/>
        <end position="90"/>
    </location>
</feature>
<feature type="compositionally biased region" description="Gly residues" evidence="1">
    <location>
        <begin position="12"/>
        <end position="34"/>
    </location>
</feature>
<dbReference type="Proteomes" id="UP000599437">
    <property type="component" value="Unassembled WGS sequence"/>
</dbReference>
<feature type="transmembrane region" description="Helical" evidence="2">
    <location>
        <begin position="273"/>
        <end position="291"/>
    </location>
</feature>
<name>A0ABQ3DVA3_9ACTN</name>
<organism evidence="3 4">
    <name type="scientific">Streptomyces chryseus</name>
    <dbReference type="NCBI Taxonomy" id="68186"/>
    <lineage>
        <taxon>Bacteria</taxon>
        <taxon>Bacillati</taxon>
        <taxon>Actinomycetota</taxon>
        <taxon>Actinomycetes</taxon>
        <taxon>Kitasatosporales</taxon>
        <taxon>Streptomycetaceae</taxon>
        <taxon>Streptomyces</taxon>
    </lineage>
</organism>
<dbReference type="RefSeq" id="WP_229843619.1">
    <property type="nucleotide sequence ID" value="NZ_BMVO01000014.1"/>
</dbReference>
<comment type="caution">
    <text evidence="3">The sequence shown here is derived from an EMBL/GenBank/DDBJ whole genome shotgun (WGS) entry which is preliminary data.</text>
</comment>
<evidence type="ECO:0000313" key="3">
    <source>
        <dbReference type="EMBL" id="GHB14415.1"/>
    </source>
</evidence>